<dbReference type="Proteomes" id="UP000703661">
    <property type="component" value="Unassembled WGS sequence"/>
</dbReference>
<dbReference type="EMBL" id="JAAAID010001885">
    <property type="protein sequence ID" value="KAG0008506.1"/>
    <property type="molecule type" value="Genomic_DNA"/>
</dbReference>
<dbReference type="InterPro" id="IPR016527">
    <property type="entry name" value="ORC4"/>
</dbReference>
<keyword evidence="7" id="KW-1185">Reference proteome</keyword>
<protein>
    <submittedName>
        <fullName evidence="6">Origin recognition complex subunit 4</fullName>
    </submittedName>
</protein>
<evidence type="ECO:0000256" key="1">
    <source>
        <dbReference type="ARBA" id="ARBA00004123"/>
    </source>
</evidence>
<dbReference type="Pfam" id="PF14629">
    <property type="entry name" value="ORC4_C"/>
    <property type="match status" value="1"/>
</dbReference>
<dbReference type="GO" id="GO:0006270">
    <property type="term" value="P:DNA replication initiation"/>
    <property type="evidence" value="ECO:0007669"/>
    <property type="project" value="TreeGrafter"/>
</dbReference>
<dbReference type="PANTHER" id="PTHR12087">
    <property type="entry name" value="ORIGIN RECOGNITION COMPLEX SUBUNIT 4"/>
    <property type="match status" value="1"/>
</dbReference>
<keyword evidence="3" id="KW-0238">DNA-binding</keyword>
<evidence type="ECO:0000259" key="5">
    <source>
        <dbReference type="Pfam" id="PF14629"/>
    </source>
</evidence>
<accession>A0A9P6MP38</accession>
<dbReference type="GO" id="GO:0005664">
    <property type="term" value="C:nuclear origin of replication recognition complex"/>
    <property type="evidence" value="ECO:0007669"/>
    <property type="project" value="TreeGrafter"/>
</dbReference>
<comment type="caution">
    <text evidence="6">The sequence shown here is derived from an EMBL/GenBank/DDBJ whole genome shotgun (WGS) entry which is preliminary data.</text>
</comment>
<evidence type="ECO:0000256" key="3">
    <source>
        <dbReference type="ARBA" id="ARBA00023125"/>
    </source>
</evidence>
<organism evidence="6 7">
    <name type="scientific">Entomortierella chlamydospora</name>
    <dbReference type="NCBI Taxonomy" id="101097"/>
    <lineage>
        <taxon>Eukaryota</taxon>
        <taxon>Fungi</taxon>
        <taxon>Fungi incertae sedis</taxon>
        <taxon>Mucoromycota</taxon>
        <taxon>Mortierellomycotina</taxon>
        <taxon>Mortierellomycetes</taxon>
        <taxon>Mortierellales</taxon>
        <taxon>Mortierellaceae</taxon>
        <taxon>Entomortierella</taxon>
    </lineage>
</organism>
<gene>
    <name evidence="6" type="primary">ORC4</name>
    <name evidence="6" type="ORF">BGZ80_003362</name>
</gene>
<dbReference type="GO" id="GO:0003688">
    <property type="term" value="F:DNA replication origin binding"/>
    <property type="evidence" value="ECO:0007669"/>
    <property type="project" value="TreeGrafter"/>
</dbReference>
<evidence type="ECO:0000313" key="7">
    <source>
        <dbReference type="Proteomes" id="UP000703661"/>
    </source>
</evidence>
<dbReference type="InterPro" id="IPR032705">
    <property type="entry name" value="ORC4_C"/>
</dbReference>
<keyword evidence="2" id="KW-0235">DNA replication</keyword>
<name>A0A9P6MP38_9FUNG</name>
<evidence type="ECO:0000256" key="2">
    <source>
        <dbReference type="ARBA" id="ARBA00022705"/>
    </source>
</evidence>
<comment type="subcellular location">
    <subcellularLocation>
        <location evidence="1">Nucleus</location>
    </subcellularLocation>
</comment>
<evidence type="ECO:0000256" key="4">
    <source>
        <dbReference type="ARBA" id="ARBA00023242"/>
    </source>
</evidence>
<proteinExistence type="predicted"/>
<dbReference type="PANTHER" id="PTHR12087:SF0">
    <property type="entry name" value="ORIGIN RECOGNITION COMPLEX SUBUNIT 4"/>
    <property type="match status" value="1"/>
</dbReference>
<feature type="domain" description="Origin recognition complex subunit 4 C-terminal" evidence="5">
    <location>
        <begin position="1"/>
        <end position="90"/>
    </location>
</feature>
<keyword evidence="4" id="KW-0539">Nucleus</keyword>
<reference evidence="6" key="1">
    <citation type="journal article" date="2020" name="Fungal Divers.">
        <title>Resolving the Mortierellaceae phylogeny through synthesis of multi-gene phylogenetics and phylogenomics.</title>
        <authorList>
            <person name="Vandepol N."/>
            <person name="Liber J."/>
            <person name="Desiro A."/>
            <person name="Na H."/>
            <person name="Kennedy M."/>
            <person name="Barry K."/>
            <person name="Grigoriev I.V."/>
            <person name="Miller A.N."/>
            <person name="O'Donnell K."/>
            <person name="Stajich J.E."/>
            <person name="Bonito G."/>
        </authorList>
    </citation>
    <scope>NUCLEOTIDE SEQUENCE</scope>
    <source>
        <strain evidence="6">NRRL 2769</strain>
    </source>
</reference>
<sequence>MVYDEYKDFMDMAVARGSSASSSLGVSSGGAITSTESVSLRLYKKAVALKAFEHLVEAELLRAADNAGKGPKQYRMMRVMLDSSQISDIVLKHRDCPTVVARWAARRQ</sequence>
<dbReference type="AlphaFoldDB" id="A0A9P6MP38"/>
<evidence type="ECO:0000313" key="6">
    <source>
        <dbReference type="EMBL" id="KAG0008506.1"/>
    </source>
</evidence>